<dbReference type="InterPro" id="IPR011989">
    <property type="entry name" value="ARM-like"/>
</dbReference>
<sequence length="348" mass="37619">MGGVGGGEEEEEEEVLGTFSDLTKHIVCHGLSIFTRGRSQFVGILGAFIRANSVPKASENLRNPEADRIETILKLLNEPSLDSDEEVCFMLLQVVKILSRKQVNRARVGQIGIRAVLSHMEAPQSPRVAAEGANVILNICYERDHVISFLRCDGLPPLVRFLSYGDETVKANAAGAIQSICFQYKGRLSVRDQGAVPKLVTLLQSSNTKVVTRAVGALHNLSSDPECIQIIRKREGIPLVVDCLRADSLAVCGSAAGALQNISREVASRNIVRNLDAVAPLADLLSAQDLSAQVCAAGALLNILGPELDKSRQGERSRRGFGQLLSCVLAMSVVFDSVWEDCPSLDYQ</sequence>
<dbReference type="Gene3D" id="1.25.10.10">
    <property type="entry name" value="Leucine-rich Repeat Variant"/>
    <property type="match status" value="1"/>
</dbReference>
<protein>
    <recommendedName>
        <fullName evidence="3">Armadillo repeat-containing protein 8</fullName>
    </recommendedName>
</protein>
<dbReference type="InterPro" id="IPR042856">
    <property type="entry name" value="RSP14"/>
</dbReference>
<gene>
    <name evidence="2" type="ORF">TCHU04912_LOCUS19484</name>
</gene>
<dbReference type="PANTHER" id="PTHR15599">
    <property type="entry name" value="RTDR1"/>
    <property type="match status" value="1"/>
</dbReference>
<dbReference type="InterPro" id="IPR016024">
    <property type="entry name" value="ARM-type_fold"/>
</dbReference>
<dbReference type="SMART" id="SM00185">
    <property type="entry name" value="ARM"/>
    <property type="match status" value="4"/>
</dbReference>
<evidence type="ECO:0000313" key="2">
    <source>
        <dbReference type="EMBL" id="CAD9217947.1"/>
    </source>
</evidence>
<accession>A0A7S1T3G6</accession>
<evidence type="ECO:0008006" key="3">
    <source>
        <dbReference type="Google" id="ProtNLM"/>
    </source>
</evidence>
<dbReference type="InterPro" id="IPR000225">
    <property type="entry name" value="Armadillo"/>
</dbReference>
<dbReference type="AlphaFoldDB" id="A0A7S1T3G6"/>
<dbReference type="Pfam" id="PF00514">
    <property type="entry name" value="Arm"/>
    <property type="match status" value="3"/>
</dbReference>
<dbReference type="SUPFAM" id="SSF48371">
    <property type="entry name" value="ARM repeat"/>
    <property type="match status" value="1"/>
</dbReference>
<evidence type="ECO:0000256" key="1">
    <source>
        <dbReference type="PROSITE-ProRule" id="PRU00259"/>
    </source>
</evidence>
<dbReference type="EMBL" id="HBGG01037793">
    <property type="protein sequence ID" value="CAD9217947.1"/>
    <property type="molecule type" value="Transcribed_RNA"/>
</dbReference>
<dbReference type="PANTHER" id="PTHR15599:SF3">
    <property type="entry name" value="ARMADILLO REPEAT-CONTAINING DOMAIN-CONTAINING PROTEIN"/>
    <property type="match status" value="1"/>
</dbReference>
<organism evidence="2">
    <name type="scientific">Tetraselmis chuii</name>
    <dbReference type="NCBI Taxonomy" id="63592"/>
    <lineage>
        <taxon>Eukaryota</taxon>
        <taxon>Viridiplantae</taxon>
        <taxon>Chlorophyta</taxon>
        <taxon>core chlorophytes</taxon>
        <taxon>Chlorodendrophyceae</taxon>
        <taxon>Chlorodendrales</taxon>
        <taxon>Chlorodendraceae</taxon>
        <taxon>Tetraselmis</taxon>
    </lineage>
</organism>
<name>A0A7S1T3G6_9CHLO</name>
<proteinExistence type="predicted"/>
<dbReference type="PROSITE" id="PS50176">
    <property type="entry name" value="ARM_REPEAT"/>
    <property type="match status" value="1"/>
</dbReference>
<reference evidence="2" key="1">
    <citation type="submission" date="2021-01" db="EMBL/GenBank/DDBJ databases">
        <authorList>
            <person name="Corre E."/>
            <person name="Pelletier E."/>
            <person name="Niang G."/>
            <person name="Scheremetjew M."/>
            <person name="Finn R."/>
            <person name="Kale V."/>
            <person name="Holt S."/>
            <person name="Cochrane G."/>
            <person name="Meng A."/>
            <person name="Brown T."/>
            <person name="Cohen L."/>
        </authorList>
    </citation>
    <scope>NUCLEOTIDE SEQUENCE</scope>
    <source>
        <strain evidence="2">PLY429</strain>
    </source>
</reference>
<feature type="repeat" description="ARM" evidence="1">
    <location>
        <begin position="194"/>
        <end position="236"/>
    </location>
</feature>